<name>A0A328DR43_9ASTE</name>
<evidence type="ECO:0000256" key="5">
    <source>
        <dbReference type="ARBA" id="ARBA00022989"/>
    </source>
</evidence>
<reference evidence="11 12" key="1">
    <citation type="submission" date="2018-06" db="EMBL/GenBank/DDBJ databases">
        <title>The Genome of Cuscuta australis (Dodder) Provides Insight into the Evolution of Plant Parasitism.</title>
        <authorList>
            <person name="Liu H."/>
        </authorList>
    </citation>
    <scope>NUCLEOTIDE SEQUENCE [LARGE SCALE GENOMIC DNA]</scope>
    <source>
        <strain evidence="12">cv. Yunnan</strain>
        <tissue evidence="11">Vines</tissue>
    </source>
</reference>
<dbReference type="GO" id="GO:0009535">
    <property type="term" value="C:chloroplast thylakoid membrane"/>
    <property type="evidence" value="ECO:0007669"/>
    <property type="project" value="UniProtKB-SubCell"/>
</dbReference>
<evidence type="ECO:0000313" key="12">
    <source>
        <dbReference type="Proteomes" id="UP000249390"/>
    </source>
</evidence>
<dbReference type="PANTHER" id="PTHR33162">
    <property type="entry name" value="SEC-INDEPENDENT PROTEIN TRANSLOCASE PROTEIN TATA, CHLOROPLASTIC"/>
    <property type="match status" value="1"/>
</dbReference>
<keyword evidence="3 10" id="KW-0812">Transmembrane</keyword>
<keyword evidence="7 10" id="KW-0472">Membrane</keyword>
<keyword evidence="2" id="KW-0813">Transport</keyword>
<dbReference type="GO" id="GO:0043953">
    <property type="term" value="P:protein transport by the Tat complex"/>
    <property type="evidence" value="ECO:0007669"/>
    <property type="project" value="InterPro"/>
</dbReference>
<dbReference type="InterPro" id="IPR003369">
    <property type="entry name" value="TatA/B/E"/>
</dbReference>
<dbReference type="AlphaFoldDB" id="A0A328DR43"/>
<comment type="caution">
    <text evidence="11">The sequence shown here is derived from an EMBL/GenBank/DDBJ whole genome shotgun (WGS) entry which is preliminary data.</text>
</comment>
<feature type="region of interest" description="Disordered" evidence="9">
    <location>
        <begin position="111"/>
        <end position="139"/>
    </location>
</feature>
<evidence type="ECO:0000256" key="1">
    <source>
        <dbReference type="ARBA" id="ARBA00004581"/>
    </source>
</evidence>
<feature type="transmembrane region" description="Helical" evidence="10">
    <location>
        <begin position="65"/>
        <end position="85"/>
    </location>
</feature>
<evidence type="ECO:0000313" key="11">
    <source>
        <dbReference type="EMBL" id="RAL47138.1"/>
    </source>
</evidence>
<keyword evidence="4" id="KW-0653">Protein transport</keyword>
<dbReference type="NCBIfam" id="TIGR01411">
    <property type="entry name" value="tatAE"/>
    <property type="match status" value="1"/>
</dbReference>
<evidence type="ECO:0000256" key="9">
    <source>
        <dbReference type="SAM" id="MobiDB-lite"/>
    </source>
</evidence>
<keyword evidence="12" id="KW-1185">Reference proteome</keyword>
<evidence type="ECO:0000256" key="8">
    <source>
        <dbReference type="ARBA" id="ARBA00025340"/>
    </source>
</evidence>
<dbReference type="GO" id="GO:0006886">
    <property type="term" value="P:intracellular protein transport"/>
    <property type="evidence" value="ECO:0007669"/>
    <property type="project" value="UniProtKB-ARBA"/>
</dbReference>
<sequence length="139" mass="14567">MAATASAASAVSLSCKPIRTSAPTELSSSGSLFFSGNKTGLKRSFGLRAAKISSNGRKSLSCNCLFGLGVPELVVIGGVAALLFGPKQLPEIGRSIGKTIKGFQQAAKEFETELKKEPDSPPYPHAEVEEHGQENSKET</sequence>
<dbReference type="Pfam" id="PF02416">
    <property type="entry name" value="TatA_B_E"/>
    <property type="match status" value="1"/>
</dbReference>
<dbReference type="Gene3D" id="1.20.5.3310">
    <property type="match status" value="1"/>
</dbReference>
<keyword evidence="6" id="KW-0811">Translocation</keyword>
<evidence type="ECO:0000256" key="10">
    <source>
        <dbReference type="SAM" id="Phobius"/>
    </source>
</evidence>
<evidence type="ECO:0000256" key="3">
    <source>
        <dbReference type="ARBA" id="ARBA00022692"/>
    </source>
</evidence>
<dbReference type="NCBIfam" id="NF011429">
    <property type="entry name" value="PRK14857.1"/>
    <property type="match status" value="1"/>
</dbReference>
<organism evidence="11 12">
    <name type="scientific">Cuscuta australis</name>
    <dbReference type="NCBI Taxonomy" id="267555"/>
    <lineage>
        <taxon>Eukaryota</taxon>
        <taxon>Viridiplantae</taxon>
        <taxon>Streptophyta</taxon>
        <taxon>Embryophyta</taxon>
        <taxon>Tracheophyta</taxon>
        <taxon>Spermatophyta</taxon>
        <taxon>Magnoliopsida</taxon>
        <taxon>eudicotyledons</taxon>
        <taxon>Gunneridae</taxon>
        <taxon>Pentapetalae</taxon>
        <taxon>asterids</taxon>
        <taxon>lamiids</taxon>
        <taxon>Solanales</taxon>
        <taxon>Convolvulaceae</taxon>
        <taxon>Cuscuteae</taxon>
        <taxon>Cuscuta</taxon>
        <taxon>Cuscuta subgen. Grammica</taxon>
        <taxon>Cuscuta sect. Cleistogrammica</taxon>
    </lineage>
</organism>
<protein>
    <recommendedName>
        <fullName evidence="13">Sec-independent protein translocase protein TatA</fullName>
    </recommendedName>
</protein>
<evidence type="ECO:0000256" key="7">
    <source>
        <dbReference type="ARBA" id="ARBA00023136"/>
    </source>
</evidence>
<evidence type="ECO:0000256" key="6">
    <source>
        <dbReference type="ARBA" id="ARBA00023010"/>
    </source>
</evidence>
<comment type="subcellular location">
    <subcellularLocation>
        <location evidence="1">Plastid</location>
        <location evidence="1">Chloroplast thylakoid membrane</location>
        <topology evidence="1">Single-pass membrane protein</topology>
    </subcellularLocation>
</comment>
<evidence type="ECO:0000256" key="4">
    <source>
        <dbReference type="ARBA" id="ARBA00022927"/>
    </source>
</evidence>
<keyword evidence="5 10" id="KW-1133">Transmembrane helix</keyword>
<proteinExistence type="inferred from homology"/>
<feature type="compositionally biased region" description="Basic and acidic residues" evidence="9">
    <location>
        <begin position="126"/>
        <end position="139"/>
    </location>
</feature>
<dbReference type="HAMAP" id="MF_00236">
    <property type="entry name" value="TatA_E"/>
    <property type="match status" value="1"/>
</dbReference>
<comment type="function">
    <text evidence="8">Part of the twin-arginine translocation (Tat) system that transports large folded proteins containing a characteristic twin-arginine motif in their signal peptide across the thylakoid membrane. Involved in delta pH-dependent protein transport required for chloroplast development, especially thylakoid membrane formation. TATC and TATB mediate precursor recognition, whereas TATA facilitates translocation.</text>
</comment>
<dbReference type="EMBL" id="NQVE01000117">
    <property type="protein sequence ID" value="RAL47138.1"/>
    <property type="molecule type" value="Genomic_DNA"/>
</dbReference>
<dbReference type="PANTHER" id="PTHR33162:SF1">
    <property type="entry name" value="SEC-INDEPENDENT PROTEIN TRANSLOCASE PROTEIN TATA, CHLOROPLASTIC"/>
    <property type="match status" value="1"/>
</dbReference>
<evidence type="ECO:0000256" key="2">
    <source>
        <dbReference type="ARBA" id="ARBA00022448"/>
    </source>
</evidence>
<dbReference type="Proteomes" id="UP000249390">
    <property type="component" value="Unassembled WGS sequence"/>
</dbReference>
<accession>A0A328DR43</accession>
<gene>
    <name evidence="11" type="ORF">DM860_014032</name>
</gene>
<dbReference type="InterPro" id="IPR006312">
    <property type="entry name" value="TatA/E"/>
</dbReference>
<evidence type="ECO:0008006" key="13">
    <source>
        <dbReference type="Google" id="ProtNLM"/>
    </source>
</evidence>